<feature type="region of interest" description="Disordered" evidence="2">
    <location>
        <begin position="723"/>
        <end position="744"/>
    </location>
</feature>
<feature type="coiled-coil region" evidence="1">
    <location>
        <begin position="184"/>
        <end position="274"/>
    </location>
</feature>
<evidence type="ECO:0000256" key="2">
    <source>
        <dbReference type="SAM" id="MobiDB-lite"/>
    </source>
</evidence>
<protein>
    <submittedName>
        <fullName evidence="3">Uncharacterized protein</fullName>
    </submittedName>
</protein>
<evidence type="ECO:0000313" key="4">
    <source>
        <dbReference type="Proteomes" id="UP001202328"/>
    </source>
</evidence>
<dbReference type="Gene3D" id="1.10.287.1490">
    <property type="match status" value="1"/>
</dbReference>
<dbReference type="Proteomes" id="UP001202328">
    <property type="component" value="Unassembled WGS sequence"/>
</dbReference>
<evidence type="ECO:0000256" key="1">
    <source>
        <dbReference type="SAM" id="Coils"/>
    </source>
</evidence>
<proteinExistence type="predicted"/>
<organism evidence="3 4">
    <name type="scientific">Papaver atlanticum</name>
    <dbReference type="NCBI Taxonomy" id="357466"/>
    <lineage>
        <taxon>Eukaryota</taxon>
        <taxon>Viridiplantae</taxon>
        <taxon>Streptophyta</taxon>
        <taxon>Embryophyta</taxon>
        <taxon>Tracheophyta</taxon>
        <taxon>Spermatophyta</taxon>
        <taxon>Magnoliopsida</taxon>
        <taxon>Ranunculales</taxon>
        <taxon>Papaveraceae</taxon>
        <taxon>Papaveroideae</taxon>
        <taxon>Papaver</taxon>
    </lineage>
</organism>
<name>A0AAD4TGA2_9MAGN</name>
<comment type="caution">
    <text evidence="3">The sequence shown here is derived from an EMBL/GenBank/DDBJ whole genome shotgun (WGS) entry which is preliminary data.</text>
</comment>
<feature type="compositionally biased region" description="Basic and acidic residues" evidence="2">
    <location>
        <begin position="526"/>
        <end position="547"/>
    </location>
</feature>
<sequence length="845" mass="95675">MSWLKDPELFLEFYDSEIRIWRLRRKSGSPIEQSEFTRESNITNYLSLVDSSFQWKKSDFDALSDILYKNDILVNCQGLVLTITFPRGRPANNHPDMSHAIRFWSLDVVNLSRYGLPAPTIPFREAQYIEGGCAPVQPSPKENELAAKLRAITHERYREKAQKHALDEKVLELEAMSSTFKDVLQREKDEKQSIIDDRDALENEKHELQKRVCDMGAKIAILDDELKKEKDEKKAVIIERDGEKAAHEALKKRVSELEATNATLNDKLQFLEAEEAAKQAIVEVLNSEASSSTLKVDLHIEKDETTSIISDLEQVEAEKQDLEKRVADLEATNAALNDELKKLKNDKDSLIKKLDGHEADKQASETVCDSEASITLNDELQKEKDDLKLITNDRDRLEAEKQALEKRVSELEAANATLNDDLQREKNDMNSLIKYLESQEAEKEALEKKVSDLEATNATLNDELKREKDSKNALVGAEAGKQAITEVSSLEATSSSLKVDMHIEKVDDKEALEKRISELEALNATLKDELQKEKDAKDEKQGSEKTVPDLQATNDADDKKSIMNDLDRVKAEKQVLEKKVSELETKYAALNSELLKKEEDKKAILNDKDGHEAEKQALEKIVFDLEATKVSLNVEIQELKNDNGTPISEEAEKQALKKRISDLEATISSLEDKAKKLTEDINIWLDEISELQEEVNQENKAKQALEKKVAELTLKLEKCTCGAAEESPTTDKKEQKEPWMNDSTVPTNWVPYEELVQAFSRSSPLAMTKACECDSAGLSEDSTTNIQVHYFYRGSLRGRPYPVIVVKVEELIPNKEKARFDPSVWGLFNNAGTCYAARKPFESEM</sequence>
<keyword evidence="1" id="KW-0175">Coiled coil</keyword>
<dbReference type="EMBL" id="JAJJMB010001716">
    <property type="protein sequence ID" value="KAI3955727.1"/>
    <property type="molecule type" value="Genomic_DNA"/>
</dbReference>
<keyword evidence="4" id="KW-1185">Reference proteome</keyword>
<gene>
    <name evidence="3" type="ORF">MKW98_006087</name>
</gene>
<reference evidence="3" key="1">
    <citation type="submission" date="2022-04" db="EMBL/GenBank/DDBJ databases">
        <title>A functionally conserved STORR gene fusion in Papaver species that diverged 16.8 million years ago.</title>
        <authorList>
            <person name="Catania T."/>
        </authorList>
    </citation>
    <scope>NUCLEOTIDE SEQUENCE</scope>
    <source>
        <strain evidence="3">S-188037</strain>
    </source>
</reference>
<accession>A0AAD4TGA2</accession>
<evidence type="ECO:0000313" key="3">
    <source>
        <dbReference type="EMBL" id="KAI3955727.1"/>
    </source>
</evidence>
<feature type="coiled-coil region" evidence="1">
    <location>
        <begin position="305"/>
        <end position="470"/>
    </location>
</feature>
<feature type="compositionally biased region" description="Basic and acidic residues" evidence="2">
    <location>
        <begin position="729"/>
        <end position="739"/>
    </location>
</feature>
<dbReference type="AlphaFoldDB" id="A0AAD4TGA2"/>
<feature type="region of interest" description="Disordered" evidence="2">
    <location>
        <begin position="524"/>
        <end position="564"/>
    </location>
</feature>